<organism evidence="2 3">
    <name type="scientific">Podospora didyma</name>
    <dbReference type="NCBI Taxonomy" id="330526"/>
    <lineage>
        <taxon>Eukaryota</taxon>
        <taxon>Fungi</taxon>
        <taxon>Dikarya</taxon>
        <taxon>Ascomycota</taxon>
        <taxon>Pezizomycotina</taxon>
        <taxon>Sordariomycetes</taxon>
        <taxon>Sordariomycetidae</taxon>
        <taxon>Sordariales</taxon>
        <taxon>Podosporaceae</taxon>
        <taxon>Podospora</taxon>
    </lineage>
</organism>
<evidence type="ECO:0000256" key="1">
    <source>
        <dbReference type="SAM" id="SignalP"/>
    </source>
</evidence>
<feature type="chain" id="PRO_5042153564" description="Hydrophobin" evidence="1">
    <location>
        <begin position="19"/>
        <end position="97"/>
    </location>
</feature>
<feature type="signal peptide" evidence="1">
    <location>
        <begin position="1"/>
        <end position="18"/>
    </location>
</feature>
<dbReference type="Proteomes" id="UP001285441">
    <property type="component" value="Unassembled WGS sequence"/>
</dbReference>
<name>A0AAE0NZV3_9PEZI</name>
<evidence type="ECO:0008006" key="4">
    <source>
        <dbReference type="Google" id="ProtNLM"/>
    </source>
</evidence>
<proteinExistence type="predicted"/>
<reference evidence="2" key="2">
    <citation type="submission" date="2023-06" db="EMBL/GenBank/DDBJ databases">
        <authorList>
            <consortium name="Lawrence Berkeley National Laboratory"/>
            <person name="Haridas S."/>
            <person name="Hensen N."/>
            <person name="Bonometti L."/>
            <person name="Westerberg I."/>
            <person name="Brannstrom I.O."/>
            <person name="Guillou S."/>
            <person name="Cros-Aarteil S."/>
            <person name="Calhoun S."/>
            <person name="Kuo A."/>
            <person name="Mondo S."/>
            <person name="Pangilinan J."/>
            <person name="Riley R."/>
            <person name="LaButti K."/>
            <person name="Andreopoulos B."/>
            <person name="Lipzen A."/>
            <person name="Chen C."/>
            <person name="Yanf M."/>
            <person name="Daum C."/>
            <person name="Ng V."/>
            <person name="Clum A."/>
            <person name="Steindorff A."/>
            <person name="Ohm R."/>
            <person name="Martin F."/>
            <person name="Silar P."/>
            <person name="Natvig D."/>
            <person name="Lalanne C."/>
            <person name="Gautier V."/>
            <person name="Ament-velasquez S.L."/>
            <person name="Kruys A."/>
            <person name="Hutchinson M.I."/>
            <person name="Powell A.J."/>
            <person name="Barry K."/>
            <person name="Miller A.N."/>
            <person name="Grigoriev I.V."/>
            <person name="Debuchy R."/>
            <person name="Gladieux P."/>
            <person name="Thoren M.H."/>
            <person name="Johannesson H."/>
        </authorList>
    </citation>
    <scope>NUCLEOTIDE SEQUENCE</scope>
    <source>
        <strain evidence="2">CBS 232.78</strain>
    </source>
</reference>
<evidence type="ECO:0000313" key="2">
    <source>
        <dbReference type="EMBL" id="KAK3390706.1"/>
    </source>
</evidence>
<reference evidence="2" key="1">
    <citation type="journal article" date="2023" name="Mol. Phylogenet. Evol.">
        <title>Genome-scale phylogeny and comparative genomics of the fungal order Sordariales.</title>
        <authorList>
            <person name="Hensen N."/>
            <person name="Bonometti L."/>
            <person name="Westerberg I."/>
            <person name="Brannstrom I.O."/>
            <person name="Guillou S."/>
            <person name="Cros-Aarteil S."/>
            <person name="Calhoun S."/>
            <person name="Haridas S."/>
            <person name="Kuo A."/>
            <person name="Mondo S."/>
            <person name="Pangilinan J."/>
            <person name="Riley R."/>
            <person name="LaButti K."/>
            <person name="Andreopoulos B."/>
            <person name="Lipzen A."/>
            <person name="Chen C."/>
            <person name="Yan M."/>
            <person name="Daum C."/>
            <person name="Ng V."/>
            <person name="Clum A."/>
            <person name="Steindorff A."/>
            <person name="Ohm R.A."/>
            <person name="Martin F."/>
            <person name="Silar P."/>
            <person name="Natvig D.O."/>
            <person name="Lalanne C."/>
            <person name="Gautier V."/>
            <person name="Ament-Velasquez S.L."/>
            <person name="Kruys A."/>
            <person name="Hutchinson M.I."/>
            <person name="Powell A.J."/>
            <person name="Barry K."/>
            <person name="Miller A.N."/>
            <person name="Grigoriev I.V."/>
            <person name="Debuchy R."/>
            <person name="Gladieux P."/>
            <person name="Hiltunen Thoren M."/>
            <person name="Johannesson H."/>
        </authorList>
    </citation>
    <scope>NUCLEOTIDE SEQUENCE</scope>
    <source>
        <strain evidence="2">CBS 232.78</strain>
    </source>
</reference>
<gene>
    <name evidence="2" type="ORF">B0H63DRAFT_519917</name>
</gene>
<comment type="caution">
    <text evidence="2">The sequence shown here is derived from an EMBL/GenBank/DDBJ whole genome shotgun (WGS) entry which is preliminary data.</text>
</comment>
<dbReference type="AlphaFoldDB" id="A0AAE0NZV3"/>
<accession>A0AAE0NZV3</accession>
<keyword evidence="3" id="KW-1185">Reference proteome</keyword>
<keyword evidence="1" id="KW-0732">Signal</keyword>
<protein>
    <recommendedName>
        <fullName evidence="4">Hydrophobin</fullName>
    </recommendedName>
</protein>
<dbReference type="Pfam" id="PF22354">
    <property type="entry name" value="Eas"/>
    <property type="match status" value="1"/>
</dbReference>
<evidence type="ECO:0000313" key="3">
    <source>
        <dbReference type="Proteomes" id="UP001285441"/>
    </source>
</evidence>
<sequence length="97" mass="9461">MQLTNIFTVLAVAMTAAAAPADVVARTGGGGGGGGGTAPCSINNQPVCCTSVIDIIEILTCSVNVLGGTCAGQSYCCETNAAPGTLVNIQALNCVNV</sequence>
<dbReference type="EMBL" id="JAULSW010000002">
    <property type="protein sequence ID" value="KAK3390706.1"/>
    <property type="molecule type" value="Genomic_DNA"/>
</dbReference>